<comment type="subcellular location">
    <subcellularLocation>
        <location evidence="1 11">Secreted</location>
    </subcellularLocation>
</comment>
<feature type="signal peptide" evidence="11">
    <location>
        <begin position="1"/>
        <end position="19"/>
    </location>
</feature>
<name>A0AAN7B2L6_9PEZI</name>
<dbReference type="EC" id="3.1.1.73" evidence="11"/>
<comment type="similarity">
    <text evidence="2 11">Belongs to the faeC family.</text>
</comment>
<evidence type="ECO:0000256" key="11">
    <source>
        <dbReference type="RuleBase" id="RU367094"/>
    </source>
</evidence>
<dbReference type="InterPro" id="IPR043595">
    <property type="entry name" value="FaeB/C/D"/>
</dbReference>
<dbReference type="AlphaFoldDB" id="A0AAN7B2L6"/>
<keyword evidence="7 11" id="KW-0119">Carbohydrate metabolism</keyword>
<evidence type="ECO:0000313" key="13">
    <source>
        <dbReference type="Proteomes" id="UP001301769"/>
    </source>
</evidence>
<comment type="catalytic activity">
    <reaction evidence="10 11">
        <text>feruloyl-polysaccharide + H2O = ferulate + polysaccharide.</text>
        <dbReference type="EC" id="3.1.1.73"/>
    </reaction>
</comment>
<evidence type="ECO:0000256" key="8">
    <source>
        <dbReference type="ARBA" id="ARBA00023326"/>
    </source>
</evidence>
<dbReference type="Gene3D" id="3.40.50.1820">
    <property type="entry name" value="alpha/beta hydrolase"/>
    <property type="match status" value="1"/>
</dbReference>
<reference evidence="12" key="1">
    <citation type="journal article" date="2023" name="Mol. Phylogenet. Evol.">
        <title>Genome-scale phylogeny and comparative genomics of the fungal order Sordariales.</title>
        <authorList>
            <person name="Hensen N."/>
            <person name="Bonometti L."/>
            <person name="Westerberg I."/>
            <person name="Brannstrom I.O."/>
            <person name="Guillou S."/>
            <person name="Cros-Aarteil S."/>
            <person name="Calhoun S."/>
            <person name="Haridas S."/>
            <person name="Kuo A."/>
            <person name="Mondo S."/>
            <person name="Pangilinan J."/>
            <person name="Riley R."/>
            <person name="LaButti K."/>
            <person name="Andreopoulos B."/>
            <person name="Lipzen A."/>
            <person name="Chen C."/>
            <person name="Yan M."/>
            <person name="Daum C."/>
            <person name="Ng V."/>
            <person name="Clum A."/>
            <person name="Steindorff A."/>
            <person name="Ohm R.A."/>
            <person name="Martin F."/>
            <person name="Silar P."/>
            <person name="Natvig D.O."/>
            <person name="Lalanne C."/>
            <person name="Gautier V."/>
            <person name="Ament-Velasquez S.L."/>
            <person name="Kruys A."/>
            <person name="Hutchinson M.I."/>
            <person name="Powell A.J."/>
            <person name="Barry K."/>
            <person name="Miller A.N."/>
            <person name="Grigoriev I.V."/>
            <person name="Debuchy R."/>
            <person name="Gladieux P."/>
            <person name="Hiltunen Thoren M."/>
            <person name="Johannesson H."/>
        </authorList>
    </citation>
    <scope>NUCLEOTIDE SEQUENCE</scope>
    <source>
        <strain evidence="12">PSN293</strain>
    </source>
</reference>
<feature type="chain" id="PRO_5042663663" description="Feruloyl esterase C" evidence="11">
    <location>
        <begin position="20"/>
        <end position="292"/>
    </location>
</feature>
<sequence length="292" mass="31252">MQLSLLSLLGLAVASTALAASTPSPGCGKTGSAALTSGIKKLTAKGKSRQYTLQLPANYDPSHPYRVIFQWHGANDNMDVTVRGTLVQPPNSFRYFGLEKASNNSVILVAPDALNKAWYNRNNEDYEFFDAMLAQISGGLCVDTQQVFSMGFSHGGAFTKALSCKRSSAHRGVIILDGGGPIDGSDGCVSDPIGAMVVHGVSDGIQGGRTTRDLYVKRNGCNAGATSVKEPVANSRQPHILTEYQGCKEGFPVWYVAFDGQHWMAPYDGGSGNNGDKTFTPARVWSFISQFQ</sequence>
<organism evidence="12 13">
    <name type="scientific">Rhypophila decipiens</name>
    <dbReference type="NCBI Taxonomy" id="261697"/>
    <lineage>
        <taxon>Eukaryota</taxon>
        <taxon>Fungi</taxon>
        <taxon>Dikarya</taxon>
        <taxon>Ascomycota</taxon>
        <taxon>Pezizomycotina</taxon>
        <taxon>Sordariomycetes</taxon>
        <taxon>Sordariomycetidae</taxon>
        <taxon>Sordariales</taxon>
        <taxon>Naviculisporaceae</taxon>
        <taxon>Rhypophila</taxon>
    </lineage>
</organism>
<protein>
    <recommendedName>
        <fullName evidence="11">Feruloyl esterase C</fullName>
        <ecNumber evidence="11">3.1.1.73</ecNumber>
    </recommendedName>
    <alternativeName>
        <fullName evidence="11">Ferulic acid esterase C</fullName>
    </alternativeName>
</protein>
<comment type="function">
    <text evidence="9 11">Involved in degradation of plant cell walls. Hydrolyzes the feruloyl-arabinose ester bond in arabinoxylans, and the feruloyl-galactose ester bond in pectin. Active against paranitrophenyl-acetate, methyl ferulate and wheat arabinoxylan.</text>
</comment>
<dbReference type="PANTHER" id="PTHR38050:SF1">
    <property type="entry name" value="FERULOYL ESTERASE C"/>
    <property type="match status" value="1"/>
</dbReference>
<evidence type="ECO:0000256" key="6">
    <source>
        <dbReference type="ARBA" id="ARBA00022801"/>
    </source>
</evidence>
<dbReference type="GO" id="GO:0030600">
    <property type="term" value="F:feruloyl esterase activity"/>
    <property type="evidence" value="ECO:0007669"/>
    <property type="project" value="UniProtKB-UniRule"/>
</dbReference>
<keyword evidence="3 11" id="KW-0964">Secreted</keyword>
<evidence type="ECO:0000256" key="5">
    <source>
        <dbReference type="ARBA" id="ARBA00022729"/>
    </source>
</evidence>
<keyword evidence="13" id="KW-1185">Reference proteome</keyword>
<dbReference type="GO" id="GO:0005576">
    <property type="term" value="C:extracellular region"/>
    <property type="evidence" value="ECO:0007669"/>
    <property type="project" value="UniProtKB-SubCell"/>
</dbReference>
<comment type="caution">
    <text evidence="12">The sequence shown here is derived from an EMBL/GenBank/DDBJ whole genome shotgun (WGS) entry which is preliminary data.</text>
</comment>
<dbReference type="PANTHER" id="PTHR38050">
    <property type="match status" value="1"/>
</dbReference>
<proteinExistence type="inferred from homology"/>
<evidence type="ECO:0000256" key="3">
    <source>
        <dbReference type="ARBA" id="ARBA00022525"/>
    </source>
</evidence>
<keyword evidence="4 11" id="KW-0858">Xylan degradation</keyword>
<evidence type="ECO:0000313" key="12">
    <source>
        <dbReference type="EMBL" id="KAK4208598.1"/>
    </source>
</evidence>
<evidence type="ECO:0000256" key="7">
    <source>
        <dbReference type="ARBA" id="ARBA00023277"/>
    </source>
</evidence>
<dbReference type="GO" id="GO:0045493">
    <property type="term" value="P:xylan catabolic process"/>
    <property type="evidence" value="ECO:0007669"/>
    <property type="project" value="UniProtKB-UniRule"/>
</dbReference>
<accession>A0AAN7B2L6</accession>
<keyword evidence="8 11" id="KW-0624">Polysaccharide degradation</keyword>
<dbReference type="InterPro" id="IPR029058">
    <property type="entry name" value="AB_hydrolase_fold"/>
</dbReference>
<evidence type="ECO:0000256" key="10">
    <source>
        <dbReference type="ARBA" id="ARBA00034075"/>
    </source>
</evidence>
<keyword evidence="6 11" id="KW-0378">Hydrolase</keyword>
<dbReference type="EMBL" id="MU858237">
    <property type="protein sequence ID" value="KAK4208598.1"/>
    <property type="molecule type" value="Genomic_DNA"/>
</dbReference>
<dbReference type="SUPFAM" id="SSF53474">
    <property type="entry name" value="alpha/beta-Hydrolases"/>
    <property type="match status" value="1"/>
</dbReference>
<dbReference type="Proteomes" id="UP001301769">
    <property type="component" value="Unassembled WGS sequence"/>
</dbReference>
<evidence type="ECO:0000256" key="9">
    <source>
        <dbReference type="ARBA" id="ARBA00025250"/>
    </source>
</evidence>
<evidence type="ECO:0000256" key="1">
    <source>
        <dbReference type="ARBA" id="ARBA00004613"/>
    </source>
</evidence>
<evidence type="ECO:0000256" key="2">
    <source>
        <dbReference type="ARBA" id="ARBA00010278"/>
    </source>
</evidence>
<evidence type="ECO:0000256" key="4">
    <source>
        <dbReference type="ARBA" id="ARBA00022651"/>
    </source>
</evidence>
<reference evidence="12" key="2">
    <citation type="submission" date="2023-05" db="EMBL/GenBank/DDBJ databases">
        <authorList>
            <consortium name="Lawrence Berkeley National Laboratory"/>
            <person name="Steindorff A."/>
            <person name="Hensen N."/>
            <person name="Bonometti L."/>
            <person name="Westerberg I."/>
            <person name="Brannstrom I.O."/>
            <person name="Guillou S."/>
            <person name="Cros-Aarteil S."/>
            <person name="Calhoun S."/>
            <person name="Haridas S."/>
            <person name="Kuo A."/>
            <person name="Mondo S."/>
            <person name="Pangilinan J."/>
            <person name="Riley R."/>
            <person name="Labutti K."/>
            <person name="Andreopoulos B."/>
            <person name="Lipzen A."/>
            <person name="Chen C."/>
            <person name="Yanf M."/>
            <person name="Daum C."/>
            <person name="Ng V."/>
            <person name="Clum A."/>
            <person name="Ohm R."/>
            <person name="Martin F."/>
            <person name="Silar P."/>
            <person name="Natvig D."/>
            <person name="Lalanne C."/>
            <person name="Gautier V."/>
            <person name="Ament-Velasquez S.L."/>
            <person name="Kruys A."/>
            <person name="Hutchinson M.I."/>
            <person name="Powell A.J."/>
            <person name="Barry K."/>
            <person name="Miller A.N."/>
            <person name="Grigoriev I.V."/>
            <person name="Debuchy R."/>
            <person name="Gladieux P."/>
            <person name="Thoren M.H."/>
            <person name="Johannesson H."/>
        </authorList>
    </citation>
    <scope>NUCLEOTIDE SEQUENCE</scope>
    <source>
        <strain evidence="12">PSN293</strain>
    </source>
</reference>
<keyword evidence="5 11" id="KW-0732">Signal</keyword>
<gene>
    <name evidence="12" type="ORF">QBC37DRAFT_391907</name>
</gene>